<gene>
    <name evidence="1" type="ORF">H9756_09370</name>
</gene>
<reference evidence="1" key="1">
    <citation type="journal article" date="2021" name="PeerJ">
        <title>Extensive microbial diversity within the chicken gut microbiome revealed by metagenomics and culture.</title>
        <authorList>
            <person name="Gilroy R."/>
            <person name="Ravi A."/>
            <person name="Getino M."/>
            <person name="Pursley I."/>
            <person name="Horton D.L."/>
            <person name="Alikhan N.F."/>
            <person name="Baker D."/>
            <person name="Gharbi K."/>
            <person name="Hall N."/>
            <person name="Watson M."/>
            <person name="Adriaenssens E.M."/>
            <person name="Foster-Nyarko E."/>
            <person name="Jarju S."/>
            <person name="Secka A."/>
            <person name="Antonio M."/>
            <person name="Oren A."/>
            <person name="Chaudhuri R.R."/>
            <person name="La Ragione R."/>
            <person name="Hildebrand F."/>
            <person name="Pallen M.J."/>
        </authorList>
    </citation>
    <scope>NUCLEOTIDE SEQUENCE</scope>
    <source>
        <strain evidence="1">CHK165-2605</strain>
    </source>
</reference>
<comment type="caution">
    <text evidence="1">The sequence shown here is derived from an EMBL/GenBank/DDBJ whole genome shotgun (WGS) entry which is preliminary data.</text>
</comment>
<evidence type="ECO:0000313" key="2">
    <source>
        <dbReference type="Proteomes" id="UP000823895"/>
    </source>
</evidence>
<reference evidence="1" key="2">
    <citation type="submission" date="2021-04" db="EMBL/GenBank/DDBJ databases">
        <authorList>
            <person name="Gilroy R."/>
        </authorList>
    </citation>
    <scope>NUCLEOTIDE SEQUENCE</scope>
    <source>
        <strain evidence="1">CHK165-2605</strain>
    </source>
</reference>
<protein>
    <submittedName>
        <fullName evidence="1">Uncharacterized protein</fullName>
    </submittedName>
</protein>
<accession>A0A9D2P6C6</accession>
<dbReference type="Proteomes" id="UP000823895">
    <property type="component" value="Unassembled WGS sequence"/>
</dbReference>
<dbReference type="EMBL" id="DWWI01000196">
    <property type="protein sequence ID" value="HJC43868.1"/>
    <property type="molecule type" value="Genomic_DNA"/>
</dbReference>
<sequence length="128" mass="14463">MEMLLSVALSSVQPRQSQNRTLCLPRLPPLFSARFRTSSTAPIAKPHFVLTAATAAVFRALPHQFSRAIRKTALRAYCGYRRCFAHILALSPCVYLTENLCKHSFLARAYAWLNWCYTLNLNSMISPS</sequence>
<proteinExistence type="predicted"/>
<evidence type="ECO:0000313" key="1">
    <source>
        <dbReference type="EMBL" id="HJC43868.1"/>
    </source>
</evidence>
<dbReference type="AlphaFoldDB" id="A0A9D2P6C6"/>
<organism evidence="1 2">
    <name type="scientific">Candidatus Mediterraneibacter gallistercoris</name>
    <dbReference type="NCBI Taxonomy" id="2838671"/>
    <lineage>
        <taxon>Bacteria</taxon>
        <taxon>Bacillati</taxon>
        <taxon>Bacillota</taxon>
        <taxon>Clostridia</taxon>
        <taxon>Lachnospirales</taxon>
        <taxon>Lachnospiraceae</taxon>
        <taxon>Mediterraneibacter</taxon>
    </lineage>
</organism>
<name>A0A9D2P6C6_9FIRM</name>
<feature type="non-terminal residue" evidence="1">
    <location>
        <position position="128"/>
    </location>
</feature>